<comment type="caution">
    <text evidence="1">The sequence shown here is derived from an EMBL/GenBank/DDBJ whole genome shotgun (WGS) entry which is preliminary data.</text>
</comment>
<dbReference type="AlphaFoldDB" id="A0A6L6XPN2"/>
<evidence type="ECO:0000313" key="1">
    <source>
        <dbReference type="EMBL" id="MVQ49100.1"/>
    </source>
</evidence>
<protein>
    <recommendedName>
        <fullName evidence="3">Lasso RiPP family leader peptide-containing protein</fullName>
    </recommendedName>
</protein>
<dbReference type="RefSeq" id="WP_157341610.1">
    <property type="nucleotide sequence ID" value="NZ_WSEK01000004.1"/>
</dbReference>
<reference evidence="1 2" key="1">
    <citation type="submission" date="2019-12" db="EMBL/GenBank/DDBJ databases">
        <authorList>
            <person name="Huq M.A."/>
        </authorList>
    </citation>
    <scope>NUCLEOTIDE SEQUENCE [LARGE SCALE GENOMIC DNA]</scope>
    <source>
        <strain evidence="1 2">MAH-18</strain>
    </source>
</reference>
<organism evidence="1 2">
    <name type="scientific">Nocardioides agri</name>
    <dbReference type="NCBI Taxonomy" id="2682843"/>
    <lineage>
        <taxon>Bacteria</taxon>
        <taxon>Bacillati</taxon>
        <taxon>Actinomycetota</taxon>
        <taxon>Actinomycetes</taxon>
        <taxon>Propionibacteriales</taxon>
        <taxon>Nocardioidaceae</taxon>
        <taxon>Nocardioides</taxon>
    </lineage>
</organism>
<dbReference type="Proteomes" id="UP000473525">
    <property type="component" value="Unassembled WGS sequence"/>
</dbReference>
<name>A0A6L6XPN2_9ACTN</name>
<sequence>MHEHYESPKLTQVGSVLGLTQGEGFLGSDDNFVFHIGRITIDIPYGTAS</sequence>
<proteinExistence type="predicted"/>
<gene>
    <name evidence="1" type="ORF">GON03_07890</name>
</gene>
<keyword evidence="2" id="KW-1185">Reference proteome</keyword>
<evidence type="ECO:0008006" key="3">
    <source>
        <dbReference type="Google" id="ProtNLM"/>
    </source>
</evidence>
<dbReference type="EMBL" id="WSEK01000004">
    <property type="protein sequence ID" value="MVQ49100.1"/>
    <property type="molecule type" value="Genomic_DNA"/>
</dbReference>
<evidence type="ECO:0000313" key="2">
    <source>
        <dbReference type="Proteomes" id="UP000473525"/>
    </source>
</evidence>
<accession>A0A6L6XPN2</accession>